<organism evidence="1 2">
    <name type="scientific">Metamycoplasma cloacale</name>
    <dbReference type="NCBI Taxonomy" id="92401"/>
    <lineage>
        <taxon>Bacteria</taxon>
        <taxon>Bacillati</taxon>
        <taxon>Mycoplasmatota</taxon>
        <taxon>Mycoplasmoidales</taxon>
        <taxon>Metamycoplasmataceae</taxon>
        <taxon>Metamycoplasma</taxon>
    </lineage>
</organism>
<dbReference type="Proteomes" id="UP000249865">
    <property type="component" value="Chromosome"/>
</dbReference>
<dbReference type="SUPFAM" id="SSF53335">
    <property type="entry name" value="S-adenosyl-L-methionine-dependent methyltransferases"/>
    <property type="match status" value="1"/>
</dbReference>
<dbReference type="InterPro" id="IPR029063">
    <property type="entry name" value="SAM-dependent_MTases_sf"/>
</dbReference>
<name>A0A2Z4LM07_9BACT</name>
<protein>
    <submittedName>
        <fullName evidence="1">SAM-dependent methyltransferase</fullName>
    </submittedName>
</protein>
<keyword evidence="1" id="KW-0808">Transferase</keyword>
<gene>
    <name evidence="1" type="ORF">DK849_01660</name>
</gene>
<dbReference type="REBASE" id="256649">
    <property type="entry name" value="M.Mcl10199ORF1660P"/>
</dbReference>
<dbReference type="RefSeq" id="WP_029330811.1">
    <property type="nucleotide sequence ID" value="NZ_CP030103.1"/>
</dbReference>
<dbReference type="GO" id="GO:0032259">
    <property type="term" value="P:methylation"/>
    <property type="evidence" value="ECO:0007669"/>
    <property type="project" value="UniProtKB-KW"/>
</dbReference>
<dbReference type="EMBL" id="CP030103">
    <property type="protein sequence ID" value="AWX42766.1"/>
    <property type="molecule type" value="Genomic_DNA"/>
</dbReference>
<sequence>MSIKSKLDQFYTSPLIVDIFLNKIIDLNLINKNSYIIEPSAGDGKFIDGFQRYLPENDFIAFDIEKNHPLVNEQDFLKTNLLYSPNNIVIGNPPFGNRATLAVDFINHSAEFSDVICFVLPIQFKRWNVQKQINPELKLIYSSDNLPYNSFLLNNKPYNVNSFLQIWVRDRDNKFDDLRIKEAPQNKHSDFSLYIHNNTKETLKYFDKQTYDWDFAVHRQGYYDYNKKILNESELITNRQYLFIKINNPIANEVFKHIDFDKLANSNTVVKGFSNTDLVKEYIEIKKNISTV</sequence>
<evidence type="ECO:0000313" key="1">
    <source>
        <dbReference type="EMBL" id="AWX42766.1"/>
    </source>
</evidence>
<dbReference type="AlphaFoldDB" id="A0A2Z4LM07"/>
<dbReference type="PROSITE" id="PS00092">
    <property type="entry name" value="N6_MTASE"/>
    <property type="match status" value="1"/>
</dbReference>
<dbReference type="OrthoDB" id="95666at2"/>
<dbReference type="InterPro" id="IPR002052">
    <property type="entry name" value="DNA_methylase_N6_adenine_CS"/>
</dbReference>
<dbReference type="PRINTS" id="PR00507">
    <property type="entry name" value="N12N6MTFRASE"/>
</dbReference>
<dbReference type="GO" id="GO:0003676">
    <property type="term" value="F:nucleic acid binding"/>
    <property type="evidence" value="ECO:0007669"/>
    <property type="project" value="InterPro"/>
</dbReference>
<accession>A0A2Z4LM07</accession>
<dbReference type="KEGG" id="mclo:DK849_01660"/>
<evidence type="ECO:0000313" key="2">
    <source>
        <dbReference type="Proteomes" id="UP000249865"/>
    </source>
</evidence>
<dbReference type="REBASE" id="298107">
    <property type="entry name" value="M.Mcl10199AIII"/>
</dbReference>
<dbReference type="Gene3D" id="3.40.50.150">
    <property type="entry name" value="Vaccinia Virus protein VP39"/>
    <property type="match status" value="1"/>
</dbReference>
<dbReference type="GO" id="GO:0008168">
    <property type="term" value="F:methyltransferase activity"/>
    <property type="evidence" value="ECO:0007669"/>
    <property type="project" value="UniProtKB-KW"/>
</dbReference>
<keyword evidence="2" id="KW-1185">Reference proteome</keyword>
<keyword evidence="1" id="KW-0489">Methyltransferase</keyword>
<proteinExistence type="predicted"/>
<reference evidence="2" key="1">
    <citation type="submission" date="2018-06" db="EMBL/GenBank/DDBJ databases">
        <title>Complete genome sequences of Mycoplasma anatis, M. anseris and M. cloacale type strains.</title>
        <authorList>
            <person name="Grozner D."/>
            <person name="Forro B."/>
            <person name="Sulyok K.M."/>
            <person name="Marton S."/>
            <person name="Kreizinger Z."/>
            <person name="Banyai K."/>
            <person name="Gyuranecz M."/>
        </authorList>
    </citation>
    <scope>NUCLEOTIDE SEQUENCE [LARGE SCALE GENOMIC DNA]</scope>
    <source>
        <strain evidence="2">NCTC 10199</strain>
    </source>
</reference>